<evidence type="ECO:0000256" key="1">
    <source>
        <dbReference type="ARBA" id="ARBA00023015"/>
    </source>
</evidence>
<keyword evidence="1" id="KW-0805">Transcription regulation</keyword>
<comment type="caution">
    <text evidence="5">The sequence shown here is derived from an EMBL/GenBank/DDBJ whole genome shotgun (WGS) entry which is preliminary data.</text>
</comment>
<feature type="short sequence motif" description="VHIID" evidence="3">
    <location>
        <begin position="486"/>
        <end position="490"/>
    </location>
</feature>
<accession>A0A3S3N654</accession>
<reference evidence="5 6" key="1">
    <citation type="journal article" date="2019" name="Nat. Plants">
        <title>Stout camphor tree genome fills gaps in understanding of flowering plant genome evolution.</title>
        <authorList>
            <person name="Chaw S.M."/>
            <person name="Liu Y.C."/>
            <person name="Wu Y.W."/>
            <person name="Wang H.Y."/>
            <person name="Lin C.I."/>
            <person name="Wu C.S."/>
            <person name="Ke H.M."/>
            <person name="Chang L.Y."/>
            <person name="Hsu C.Y."/>
            <person name="Yang H.T."/>
            <person name="Sudianto E."/>
            <person name="Hsu M.H."/>
            <person name="Wu K.P."/>
            <person name="Wang L.N."/>
            <person name="Leebens-Mack J.H."/>
            <person name="Tsai I.J."/>
        </authorList>
    </citation>
    <scope>NUCLEOTIDE SEQUENCE [LARGE SCALE GENOMIC DNA]</scope>
    <source>
        <strain evidence="6">cv. Chaw 1501</strain>
        <tissue evidence="5">Young leaves</tissue>
    </source>
</reference>
<evidence type="ECO:0000256" key="2">
    <source>
        <dbReference type="ARBA" id="ARBA00023163"/>
    </source>
</evidence>
<feature type="compositionally biased region" description="Polar residues" evidence="4">
    <location>
        <begin position="346"/>
        <end position="356"/>
    </location>
</feature>
<comment type="caution">
    <text evidence="3">Lacks conserved residue(s) required for the propagation of feature annotation.</text>
</comment>
<dbReference type="PROSITE" id="PS50985">
    <property type="entry name" value="GRAS"/>
    <property type="match status" value="1"/>
</dbReference>
<sequence>MVMDPGFKELSAIMNAEINFEDYYLDNGFRLEELFSHENVMGLPFASPDPSPSFDNDLPPCLGVNPDGNSPEDGDIFSDIALNYISQMLLEEDHDVQGSFNEESLALQATENSFYEVLGEKYPPSPDQHPLHVDHDAESPEEYVGDGGYSNCTSGSSSSSSNADGSTVCEVGEYSSPQNVITAPRKCSCQSPSFNSSNCSSSVVNGLEDSPTNKVGVSDFHSTSLPAWQFQRGKEEASKFLPNGNALSLNLENARFLPLEPKEESHEVVEVKVEKKDERDHQGNGSRGRKNPHPDDLELEGGRSNKQTAVFQEGTVRSEMFDRVLLCGEGQCGSELAEFREALQNGVSKNSQNEQAKGSHGGGKSRGKRQGKREVVDLRTLLIQCAQAVAANDRRTGSELLKQIRQHSHAFGDGQQRLAHYLANALEARLAGTGSEIYMQLASKQTTAVEFLKAYHLYLAACPFKKISYFFANQTILDTVENAPRLHIVDFGIGYGFQWPCFLQRLGGRPSGPPKLRITGIDRPQPGFRPADRVEETGRRLADYAQTFNVPFEYVPIACSNWETIQVEDLNIESDEVLVVNCCFQFNKLADETVAIDSPRDIVFKTIRKLNPNVFIHGAINGAYSAPFFVTRFREALFHWSALYDMLETNVPREQPERMLIEREFFGREAMNVIACEGAERVERPETYKQWRVRMMRAGLVQLPLNQDIMKKARDKVRSSYHKDFVIDQDGQWMLQGWKGRIIYALSTWRSDDGSF</sequence>
<name>A0A3S3N654_9MAGN</name>
<evidence type="ECO:0000313" key="5">
    <source>
        <dbReference type="EMBL" id="RWR86095.1"/>
    </source>
</evidence>
<dbReference type="InterPro" id="IPR005202">
    <property type="entry name" value="TF_GRAS"/>
</dbReference>
<feature type="compositionally biased region" description="Low complexity" evidence="4">
    <location>
        <begin position="149"/>
        <end position="165"/>
    </location>
</feature>
<feature type="region of interest" description="VHIID" evidence="3">
    <location>
        <begin position="455"/>
        <end position="520"/>
    </location>
</feature>
<comment type="similarity">
    <text evidence="3">Belongs to the GRAS family.</text>
</comment>
<feature type="region of interest" description="Leucine repeat I (LRI)" evidence="3">
    <location>
        <begin position="376"/>
        <end position="436"/>
    </location>
</feature>
<dbReference type="AlphaFoldDB" id="A0A3S3N654"/>
<dbReference type="PANTHER" id="PTHR31636">
    <property type="entry name" value="OSJNBA0084A10.13 PROTEIN-RELATED"/>
    <property type="match status" value="1"/>
</dbReference>
<feature type="region of interest" description="Disordered" evidence="4">
    <location>
        <begin position="122"/>
        <end position="165"/>
    </location>
</feature>
<keyword evidence="2" id="KW-0804">Transcription</keyword>
<feature type="compositionally biased region" description="Basic and acidic residues" evidence="4">
    <location>
        <begin position="292"/>
        <end position="303"/>
    </location>
</feature>
<feature type="region of interest" description="Disordered" evidence="4">
    <location>
        <begin position="263"/>
        <end position="313"/>
    </location>
</feature>
<feature type="region of interest" description="SAW" evidence="3">
    <location>
        <begin position="675"/>
        <end position="750"/>
    </location>
</feature>
<feature type="region of interest" description="Leucine repeat II (LRII)" evidence="3">
    <location>
        <begin position="536"/>
        <end position="568"/>
    </location>
</feature>
<dbReference type="OrthoDB" id="47276at2759"/>
<feature type="compositionally biased region" description="Basic and acidic residues" evidence="4">
    <location>
        <begin position="129"/>
        <end position="138"/>
    </location>
</feature>
<dbReference type="Pfam" id="PF03514">
    <property type="entry name" value="GRAS"/>
    <property type="match status" value="1"/>
</dbReference>
<proteinExistence type="inferred from homology"/>
<evidence type="ECO:0000256" key="4">
    <source>
        <dbReference type="SAM" id="MobiDB-lite"/>
    </source>
</evidence>
<feature type="region of interest" description="Disordered" evidence="4">
    <location>
        <begin position="346"/>
        <end position="371"/>
    </location>
</feature>
<gene>
    <name evidence="5" type="ORF">CKAN_01497800</name>
</gene>
<dbReference type="EMBL" id="QPKB01000005">
    <property type="protein sequence ID" value="RWR86095.1"/>
    <property type="molecule type" value="Genomic_DNA"/>
</dbReference>
<feature type="compositionally biased region" description="Basic and acidic residues" evidence="4">
    <location>
        <begin position="263"/>
        <end position="282"/>
    </location>
</feature>
<evidence type="ECO:0000313" key="6">
    <source>
        <dbReference type="Proteomes" id="UP000283530"/>
    </source>
</evidence>
<evidence type="ECO:0000256" key="3">
    <source>
        <dbReference type="PROSITE-ProRule" id="PRU01191"/>
    </source>
</evidence>
<dbReference type="Proteomes" id="UP000283530">
    <property type="component" value="Unassembled WGS sequence"/>
</dbReference>
<protein>
    <submittedName>
        <fullName evidence="5">Scarecrow-like protein 9</fullName>
    </submittedName>
</protein>
<organism evidence="5 6">
    <name type="scientific">Cinnamomum micranthum f. kanehirae</name>
    <dbReference type="NCBI Taxonomy" id="337451"/>
    <lineage>
        <taxon>Eukaryota</taxon>
        <taxon>Viridiplantae</taxon>
        <taxon>Streptophyta</taxon>
        <taxon>Embryophyta</taxon>
        <taxon>Tracheophyta</taxon>
        <taxon>Spermatophyta</taxon>
        <taxon>Magnoliopsida</taxon>
        <taxon>Magnoliidae</taxon>
        <taxon>Laurales</taxon>
        <taxon>Lauraceae</taxon>
        <taxon>Cinnamomum</taxon>
    </lineage>
</organism>
<keyword evidence="6" id="KW-1185">Reference proteome</keyword>